<dbReference type="PANTHER" id="PTHR33112">
    <property type="entry name" value="DOMAIN PROTEIN, PUTATIVE-RELATED"/>
    <property type="match status" value="1"/>
</dbReference>
<feature type="domain" description="Heterokaryon incompatibility" evidence="1">
    <location>
        <begin position="257"/>
        <end position="403"/>
    </location>
</feature>
<evidence type="ECO:0000313" key="2">
    <source>
        <dbReference type="EMBL" id="KAF2498349.1"/>
    </source>
</evidence>
<dbReference type="EMBL" id="MU004185">
    <property type="protein sequence ID" value="KAF2498349.1"/>
    <property type="molecule type" value="Genomic_DNA"/>
</dbReference>
<evidence type="ECO:0000313" key="3">
    <source>
        <dbReference type="Proteomes" id="UP000799750"/>
    </source>
</evidence>
<evidence type="ECO:0000259" key="1">
    <source>
        <dbReference type="Pfam" id="PF06985"/>
    </source>
</evidence>
<accession>A0A6A6R1E4</accession>
<dbReference type="OrthoDB" id="3486565at2759"/>
<dbReference type="PANTHER" id="PTHR33112:SF8">
    <property type="entry name" value="HETEROKARYON INCOMPATIBILITY DOMAIN-CONTAINING PROTEIN"/>
    <property type="match status" value="1"/>
</dbReference>
<dbReference type="Pfam" id="PF06985">
    <property type="entry name" value="HET"/>
    <property type="match status" value="1"/>
</dbReference>
<dbReference type="Proteomes" id="UP000799750">
    <property type="component" value="Unassembled WGS sequence"/>
</dbReference>
<organism evidence="2 3">
    <name type="scientific">Lophium mytilinum</name>
    <dbReference type="NCBI Taxonomy" id="390894"/>
    <lineage>
        <taxon>Eukaryota</taxon>
        <taxon>Fungi</taxon>
        <taxon>Dikarya</taxon>
        <taxon>Ascomycota</taxon>
        <taxon>Pezizomycotina</taxon>
        <taxon>Dothideomycetes</taxon>
        <taxon>Pleosporomycetidae</taxon>
        <taxon>Mytilinidiales</taxon>
        <taxon>Mytilinidiaceae</taxon>
        <taxon>Lophium</taxon>
    </lineage>
</organism>
<dbReference type="InterPro" id="IPR010730">
    <property type="entry name" value="HET"/>
</dbReference>
<dbReference type="AlphaFoldDB" id="A0A6A6R1E4"/>
<sequence>MVSSEEKDFTEWFNEYTAADANKLTKNSKLIQAVNSDDLDANFVEQHIRDSAPKSPVTKGFCAKCQDLFNNWPTLGGSSTREHDSKPDLDQEGWDHGVARPCSTFELEGSTRAGCKFCTFLLQQLKDSKLLDTFRKIETRLYHLNDSAVSFLSVQNWGTNPLQLLWLNLPGKICTSCNSGIAAAVKFQSSFLPASADCYDELPDVLDTVGNWLSTCSEGHELCTSKDDGILPSRLVSIAGDSPRLILTSAYQTRPRYSTLSHSWGSHDVIKLTSKDLDAFMKVIPVDRLPPTFKDAIKITRSLGLDHCWIDSLCIIQDSEEDWLKESALMSSVYGGSTINIAASSAVDSSQGCFMKPPDFSGGLRARIIDGGRERVQDFRSSEVYDLSTSKTHLGSRAWALQEKMLPPRTIHFGDRGAFWECRTTIASEYLPDGFPRHLVSPLVRGRGKFESLWRQVVMLYSAANLTFEKDKLPALSGVARLGFNETGDQYLAGLWRRQILEQLCWRRWKPKTNWKRLPWRAPSWSWASIDGKVTWRYVQEGIMEDKYAHVLDASTTLYGHDPFGQVSSGVIRLACSAVATGFLVPSMPASNSEGETGAIVVLRASNEEQQFPIQMDCLDDIDSENKKPIYIVPLLGGKTGSGMAPHGEVIIDELVIQGVALRGTGVRKGEFSRIGTFDFYKDRVTGAATERGFNEYYDLFLQVLEEHGTATAEAACAEIISNSEHPKDRYVITIV</sequence>
<proteinExistence type="predicted"/>
<name>A0A6A6R1E4_9PEZI</name>
<gene>
    <name evidence="2" type="ORF">BU16DRAFT_290474</name>
</gene>
<protein>
    <submittedName>
        <fullName evidence="2">HET-domain-containing protein</fullName>
    </submittedName>
</protein>
<keyword evidence="3" id="KW-1185">Reference proteome</keyword>
<reference evidence="2" key="1">
    <citation type="journal article" date="2020" name="Stud. Mycol.">
        <title>101 Dothideomycetes genomes: a test case for predicting lifestyles and emergence of pathogens.</title>
        <authorList>
            <person name="Haridas S."/>
            <person name="Albert R."/>
            <person name="Binder M."/>
            <person name="Bloem J."/>
            <person name="Labutti K."/>
            <person name="Salamov A."/>
            <person name="Andreopoulos B."/>
            <person name="Baker S."/>
            <person name="Barry K."/>
            <person name="Bills G."/>
            <person name="Bluhm B."/>
            <person name="Cannon C."/>
            <person name="Castanera R."/>
            <person name="Culley D."/>
            <person name="Daum C."/>
            <person name="Ezra D."/>
            <person name="Gonzalez J."/>
            <person name="Henrissat B."/>
            <person name="Kuo A."/>
            <person name="Liang C."/>
            <person name="Lipzen A."/>
            <person name="Lutzoni F."/>
            <person name="Magnuson J."/>
            <person name="Mondo S."/>
            <person name="Nolan M."/>
            <person name="Ohm R."/>
            <person name="Pangilinan J."/>
            <person name="Park H.-J."/>
            <person name="Ramirez L."/>
            <person name="Alfaro M."/>
            <person name="Sun H."/>
            <person name="Tritt A."/>
            <person name="Yoshinaga Y."/>
            <person name="Zwiers L.-H."/>
            <person name="Turgeon B."/>
            <person name="Goodwin S."/>
            <person name="Spatafora J."/>
            <person name="Crous P."/>
            <person name="Grigoriev I."/>
        </authorList>
    </citation>
    <scope>NUCLEOTIDE SEQUENCE</scope>
    <source>
        <strain evidence="2">CBS 269.34</strain>
    </source>
</reference>